<keyword evidence="4" id="KW-1133">Transmembrane helix</keyword>
<feature type="region of interest" description="Disordered" evidence="6">
    <location>
        <begin position="1"/>
        <end position="20"/>
    </location>
</feature>
<evidence type="ECO:0000256" key="4">
    <source>
        <dbReference type="ARBA" id="ARBA00022989"/>
    </source>
</evidence>
<keyword evidence="8" id="KW-1185">Reference proteome</keyword>
<sequence>MDNLRSRSEQGKHGLTSLGRTQQPKRTHTFWSLMAYQTTILCSWSCNIVLYYYIFTLGGPTSLVWGTVIVTIAQTLVMASLAEYCSLWPSAGGQQFYTQIVAPEKYRRFLSYTVGWCILVGEVSTSAGCALNSAQIVGTFVGIVHPNVEWKAYMTFLLYCGFLLLPFITGVLTGPKYLPMFQIFGAVFNILSGFTWAIVFLVMAPKTNAKFVFTEFINTSGWRSDAWVFFLSFYVPIYGLYGTDAVMHMTEEMKYPSRDAPRVMVWSMIWAGATAFLSAIVMCYTVGPNWASYLQETSSYLAWFMDVTGSVYGGGIFCAVIMMGLNYLIVLNMSTAGSRMIWTMAGDRAFPFSQYLFHISKFWDFPLRSLVAFFVVNLLVGLLVFGSDLAFYAILSGGGVALQVSYCIPILCVVLRGRDEVLPLGAVVLFASISWWLKGRHEYLISGNPIIESSMLVVAPKIEDFETSKITEVGAKE</sequence>
<feature type="non-terminal residue" evidence="7">
    <location>
        <position position="1"/>
    </location>
</feature>
<dbReference type="AlphaFoldDB" id="A0A3E2GZ10"/>
<protein>
    <recommendedName>
        <fullName evidence="9">Amino acid permease/ SLC12A domain-containing protein</fullName>
    </recommendedName>
</protein>
<dbReference type="GO" id="GO:0022857">
    <property type="term" value="F:transmembrane transporter activity"/>
    <property type="evidence" value="ECO:0007669"/>
    <property type="project" value="InterPro"/>
</dbReference>
<evidence type="ECO:0000313" key="7">
    <source>
        <dbReference type="EMBL" id="RFU26384.1"/>
    </source>
</evidence>
<dbReference type="Gene3D" id="1.20.1740.10">
    <property type="entry name" value="Amino acid/polyamine transporter I"/>
    <property type="match status" value="1"/>
</dbReference>
<gene>
    <name evidence="7" type="ORF">B7463_g9958</name>
</gene>
<evidence type="ECO:0000256" key="6">
    <source>
        <dbReference type="SAM" id="MobiDB-lite"/>
    </source>
</evidence>
<evidence type="ECO:0000256" key="5">
    <source>
        <dbReference type="ARBA" id="ARBA00023136"/>
    </source>
</evidence>
<dbReference type="EMBL" id="NCSJ02000265">
    <property type="protein sequence ID" value="RFU26384.1"/>
    <property type="molecule type" value="Genomic_DNA"/>
</dbReference>
<dbReference type="OMA" id="YQTTILC"/>
<evidence type="ECO:0000256" key="1">
    <source>
        <dbReference type="ARBA" id="ARBA00004141"/>
    </source>
</evidence>
<comment type="subcellular location">
    <subcellularLocation>
        <location evidence="1">Membrane</location>
        <topology evidence="1">Multi-pass membrane protein</topology>
    </subcellularLocation>
</comment>
<feature type="compositionally biased region" description="Basic and acidic residues" evidence="6">
    <location>
        <begin position="1"/>
        <end position="12"/>
    </location>
</feature>
<dbReference type="PANTHER" id="PTHR45649">
    <property type="entry name" value="AMINO-ACID PERMEASE BAT1"/>
    <property type="match status" value="1"/>
</dbReference>
<dbReference type="GO" id="GO:0016020">
    <property type="term" value="C:membrane"/>
    <property type="evidence" value="ECO:0007669"/>
    <property type="project" value="UniProtKB-SubCell"/>
</dbReference>
<dbReference type="PANTHER" id="PTHR45649:SF14">
    <property type="entry name" value="GABA PERMEASE"/>
    <property type="match status" value="1"/>
</dbReference>
<dbReference type="Proteomes" id="UP000258309">
    <property type="component" value="Unassembled WGS sequence"/>
</dbReference>
<evidence type="ECO:0000313" key="8">
    <source>
        <dbReference type="Proteomes" id="UP000258309"/>
    </source>
</evidence>
<dbReference type="PIRSF" id="PIRSF006060">
    <property type="entry name" value="AA_transporter"/>
    <property type="match status" value="1"/>
</dbReference>
<evidence type="ECO:0000256" key="2">
    <source>
        <dbReference type="ARBA" id="ARBA00022448"/>
    </source>
</evidence>
<keyword evidence="3" id="KW-0812">Transmembrane</keyword>
<keyword evidence="5" id="KW-0472">Membrane</keyword>
<evidence type="ECO:0000256" key="3">
    <source>
        <dbReference type="ARBA" id="ARBA00022692"/>
    </source>
</evidence>
<name>A0A3E2GZ10_SCYLI</name>
<feature type="non-terminal residue" evidence="7">
    <location>
        <position position="477"/>
    </location>
</feature>
<accession>A0A3E2GZ10</accession>
<dbReference type="Pfam" id="PF13520">
    <property type="entry name" value="AA_permease_2"/>
    <property type="match status" value="1"/>
</dbReference>
<proteinExistence type="predicted"/>
<dbReference type="OrthoDB" id="2417308at2759"/>
<dbReference type="STRING" id="5539.A0A3E2GZ10"/>
<organism evidence="7 8">
    <name type="scientific">Scytalidium lignicola</name>
    <name type="common">Hyphomycete</name>
    <dbReference type="NCBI Taxonomy" id="5539"/>
    <lineage>
        <taxon>Eukaryota</taxon>
        <taxon>Fungi</taxon>
        <taxon>Dikarya</taxon>
        <taxon>Ascomycota</taxon>
        <taxon>Pezizomycotina</taxon>
        <taxon>Leotiomycetes</taxon>
        <taxon>Leotiomycetes incertae sedis</taxon>
        <taxon>Scytalidium</taxon>
    </lineage>
</organism>
<keyword evidence="2" id="KW-0813">Transport</keyword>
<reference evidence="7 8" key="1">
    <citation type="submission" date="2018-05" db="EMBL/GenBank/DDBJ databases">
        <title>Draft genome sequence of Scytalidium lignicola DSM 105466, a ubiquitous saprotrophic fungus.</title>
        <authorList>
            <person name="Buettner E."/>
            <person name="Gebauer A.M."/>
            <person name="Hofrichter M."/>
            <person name="Liers C."/>
            <person name="Kellner H."/>
        </authorList>
    </citation>
    <scope>NUCLEOTIDE SEQUENCE [LARGE SCALE GENOMIC DNA]</scope>
    <source>
        <strain evidence="7 8">DSM 105466</strain>
    </source>
</reference>
<dbReference type="InterPro" id="IPR002293">
    <property type="entry name" value="AA/rel_permease1"/>
</dbReference>
<evidence type="ECO:0008006" key="9">
    <source>
        <dbReference type="Google" id="ProtNLM"/>
    </source>
</evidence>
<comment type="caution">
    <text evidence="7">The sequence shown here is derived from an EMBL/GenBank/DDBJ whole genome shotgun (WGS) entry which is preliminary data.</text>
</comment>